<dbReference type="InterPro" id="IPR052205">
    <property type="entry name" value="FliO/MopB"/>
</dbReference>
<keyword evidence="8" id="KW-0282">Flagellum</keyword>
<keyword evidence="8" id="KW-0969">Cilium</keyword>
<organism evidence="8 9">
    <name type="scientific">Amphritea atlantica</name>
    <dbReference type="NCBI Taxonomy" id="355243"/>
    <lineage>
        <taxon>Bacteria</taxon>
        <taxon>Pseudomonadati</taxon>
        <taxon>Pseudomonadota</taxon>
        <taxon>Gammaproteobacteria</taxon>
        <taxon>Oceanospirillales</taxon>
        <taxon>Oceanospirillaceae</taxon>
        <taxon>Amphritea</taxon>
    </lineage>
</organism>
<dbReference type="NCBIfam" id="TIGR03500">
    <property type="entry name" value="FliO_TIGR"/>
    <property type="match status" value="1"/>
</dbReference>
<sequence length="156" mass="16839">MRVRSLANVVLRRLSRVLVMAFLTVFSGLTFAVESDGVPAVVTRQVTGPVNAGSVMQLLAGLILVIALIFLLGWLVKRYSGLPGQNRALRVVASLPLTARERLVLVQAGDQQLLLGVAPGRVSLLKSYDESLIEPGVAMGEFASRLQQVMSRKEAE</sequence>
<name>A0ABY5GSM2_9GAMM</name>
<dbReference type="Pfam" id="PF04347">
    <property type="entry name" value="FliO"/>
    <property type="match status" value="1"/>
</dbReference>
<keyword evidence="1 7" id="KW-1003">Cell membrane</keyword>
<dbReference type="EMBL" id="CP073344">
    <property type="protein sequence ID" value="UTW02754.1"/>
    <property type="molecule type" value="Genomic_DNA"/>
</dbReference>
<comment type="similarity">
    <text evidence="6 7">Belongs to the FliO/MopB family.</text>
</comment>
<keyword evidence="5 7" id="KW-0975">Bacterial flagellum</keyword>
<keyword evidence="9" id="KW-1185">Reference proteome</keyword>
<evidence type="ECO:0000313" key="9">
    <source>
        <dbReference type="Proteomes" id="UP001059950"/>
    </source>
</evidence>
<protein>
    <recommendedName>
        <fullName evidence="7">Flagellar protein</fullName>
    </recommendedName>
</protein>
<keyword evidence="2 7" id="KW-0812">Transmembrane</keyword>
<dbReference type="InterPro" id="IPR022781">
    <property type="entry name" value="Flagellar_biosynth_FliO"/>
</dbReference>
<dbReference type="PANTHER" id="PTHR38766:SF1">
    <property type="entry name" value="FLAGELLAR PROTEIN FLIO"/>
    <property type="match status" value="1"/>
</dbReference>
<reference evidence="8" key="1">
    <citation type="submission" date="2021-04" db="EMBL/GenBank/DDBJ databases">
        <title>Oceanospirillales bacteria with DddD are important DMSP degraders in coastal seawater.</title>
        <authorList>
            <person name="Liu J."/>
        </authorList>
    </citation>
    <scope>NUCLEOTIDE SEQUENCE</scope>
    <source>
        <strain evidence="8">GY6</strain>
    </source>
</reference>
<keyword evidence="3 7" id="KW-1133">Transmembrane helix</keyword>
<gene>
    <name evidence="8" type="primary">fliO</name>
    <name evidence="8" type="ORF">KDX31_15585</name>
</gene>
<evidence type="ECO:0000256" key="4">
    <source>
        <dbReference type="ARBA" id="ARBA00023136"/>
    </source>
</evidence>
<proteinExistence type="inferred from homology"/>
<evidence type="ECO:0000256" key="7">
    <source>
        <dbReference type="RuleBase" id="RU362064"/>
    </source>
</evidence>
<keyword evidence="8" id="KW-0966">Cell projection</keyword>
<dbReference type="Proteomes" id="UP001059950">
    <property type="component" value="Chromosome"/>
</dbReference>
<evidence type="ECO:0000313" key="8">
    <source>
        <dbReference type="EMBL" id="UTW02754.1"/>
    </source>
</evidence>
<accession>A0ABY5GSM2</accession>
<feature type="transmembrane region" description="Helical" evidence="7">
    <location>
        <begin position="56"/>
        <end position="76"/>
    </location>
</feature>
<comment type="subcellular location">
    <subcellularLocation>
        <location evidence="7">Cell membrane</location>
    </subcellularLocation>
    <subcellularLocation>
        <location evidence="7">Bacterial flagellum basal body</location>
    </subcellularLocation>
</comment>
<evidence type="ECO:0000256" key="5">
    <source>
        <dbReference type="ARBA" id="ARBA00023143"/>
    </source>
</evidence>
<keyword evidence="4 7" id="KW-0472">Membrane</keyword>
<evidence type="ECO:0000256" key="6">
    <source>
        <dbReference type="ARBA" id="ARBA00037937"/>
    </source>
</evidence>
<evidence type="ECO:0000256" key="1">
    <source>
        <dbReference type="ARBA" id="ARBA00022475"/>
    </source>
</evidence>
<evidence type="ECO:0000256" key="2">
    <source>
        <dbReference type="ARBA" id="ARBA00022692"/>
    </source>
</evidence>
<dbReference type="PANTHER" id="PTHR38766">
    <property type="entry name" value="FLAGELLAR PROTEIN FLIO"/>
    <property type="match status" value="1"/>
</dbReference>
<evidence type="ECO:0000256" key="3">
    <source>
        <dbReference type="ARBA" id="ARBA00022989"/>
    </source>
</evidence>